<organism evidence="2 3">
    <name type="scientific">Portunus trituberculatus</name>
    <name type="common">Swimming crab</name>
    <name type="synonym">Neptunus trituberculatus</name>
    <dbReference type="NCBI Taxonomy" id="210409"/>
    <lineage>
        <taxon>Eukaryota</taxon>
        <taxon>Metazoa</taxon>
        <taxon>Ecdysozoa</taxon>
        <taxon>Arthropoda</taxon>
        <taxon>Crustacea</taxon>
        <taxon>Multicrustacea</taxon>
        <taxon>Malacostraca</taxon>
        <taxon>Eumalacostraca</taxon>
        <taxon>Eucarida</taxon>
        <taxon>Decapoda</taxon>
        <taxon>Pleocyemata</taxon>
        <taxon>Brachyura</taxon>
        <taxon>Eubrachyura</taxon>
        <taxon>Portunoidea</taxon>
        <taxon>Portunidae</taxon>
        <taxon>Portuninae</taxon>
        <taxon>Portunus</taxon>
    </lineage>
</organism>
<feature type="transmembrane region" description="Helical" evidence="1">
    <location>
        <begin position="20"/>
        <end position="41"/>
    </location>
</feature>
<gene>
    <name evidence="2" type="ORF">E2C01_029276</name>
</gene>
<keyword evidence="3" id="KW-1185">Reference proteome</keyword>
<dbReference type="AlphaFoldDB" id="A0A5B7ERT1"/>
<evidence type="ECO:0000256" key="1">
    <source>
        <dbReference type="SAM" id="Phobius"/>
    </source>
</evidence>
<sequence>MITETASFFLLSDYLPSCSIPLLFLLTTYPLSLLIGPYSLLHHSKLSNTKLLIDHNSICWDDVLAGDTNTRSLPCLIRHHHLSFIIPFTSCQQDLMCSTEVWVTT</sequence>
<evidence type="ECO:0000313" key="2">
    <source>
        <dbReference type="EMBL" id="MPC35839.1"/>
    </source>
</evidence>
<evidence type="ECO:0000313" key="3">
    <source>
        <dbReference type="Proteomes" id="UP000324222"/>
    </source>
</evidence>
<keyword evidence="1" id="KW-1133">Transmembrane helix</keyword>
<comment type="caution">
    <text evidence="2">The sequence shown here is derived from an EMBL/GenBank/DDBJ whole genome shotgun (WGS) entry which is preliminary data.</text>
</comment>
<dbReference type="EMBL" id="VSRR010003359">
    <property type="protein sequence ID" value="MPC35839.1"/>
    <property type="molecule type" value="Genomic_DNA"/>
</dbReference>
<protein>
    <submittedName>
        <fullName evidence="2">Uncharacterized protein</fullName>
    </submittedName>
</protein>
<keyword evidence="1" id="KW-0812">Transmembrane</keyword>
<reference evidence="2 3" key="1">
    <citation type="submission" date="2019-05" db="EMBL/GenBank/DDBJ databases">
        <title>Another draft genome of Portunus trituberculatus and its Hox gene families provides insights of decapod evolution.</title>
        <authorList>
            <person name="Jeong J.-H."/>
            <person name="Song I."/>
            <person name="Kim S."/>
            <person name="Choi T."/>
            <person name="Kim D."/>
            <person name="Ryu S."/>
            <person name="Kim W."/>
        </authorList>
    </citation>
    <scope>NUCLEOTIDE SEQUENCE [LARGE SCALE GENOMIC DNA]</scope>
    <source>
        <tissue evidence="2">Muscle</tissue>
    </source>
</reference>
<keyword evidence="1" id="KW-0472">Membrane</keyword>
<accession>A0A5B7ERT1</accession>
<proteinExistence type="predicted"/>
<dbReference type="Proteomes" id="UP000324222">
    <property type="component" value="Unassembled WGS sequence"/>
</dbReference>
<name>A0A5B7ERT1_PORTR</name>